<dbReference type="Proteomes" id="UP000030512">
    <property type="component" value="Chromosome"/>
</dbReference>
<name>A0A140E772_9GAMM</name>
<keyword evidence="1" id="KW-0472">Membrane</keyword>
<dbReference type="RefSeq" id="WP_036277105.1">
    <property type="nucleotide sequence ID" value="NZ_CP014476.1"/>
</dbReference>
<protein>
    <submittedName>
        <fullName evidence="2">Uncharacterized protein</fullName>
    </submittedName>
</protein>
<evidence type="ECO:0000313" key="3">
    <source>
        <dbReference type="Proteomes" id="UP000030512"/>
    </source>
</evidence>
<gene>
    <name evidence="2" type="ORF">JT25_022630</name>
</gene>
<evidence type="ECO:0000256" key="1">
    <source>
        <dbReference type="SAM" id="Phobius"/>
    </source>
</evidence>
<keyword evidence="1" id="KW-0812">Transmembrane</keyword>
<accession>A0A140E772</accession>
<reference evidence="2 3" key="1">
    <citation type="journal article" date="2015" name="Environ. Microbiol.">
        <title>Methane oxidation coupled to nitrate reduction under hypoxia by the Gammaproteobacterium Methylomonas denitrificans, sp. nov. type strain FJG1.</title>
        <authorList>
            <person name="Kits K.D."/>
            <person name="Klotz M.G."/>
            <person name="Stein L.Y."/>
        </authorList>
    </citation>
    <scope>NUCLEOTIDE SEQUENCE [LARGE SCALE GENOMIC DNA]</scope>
    <source>
        <strain evidence="2 3">FJG1</strain>
    </source>
</reference>
<dbReference type="OrthoDB" id="5572061at2"/>
<dbReference type="KEGG" id="mdn:JT25_022630"/>
<dbReference type="EMBL" id="CP014476">
    <property type="protein sequence ID" value="AMK79246.1"/>
    <property type="molecule type" value="Genomic_DNA"/>
</dbReference>
<evidence type="ECO:0000313" key="2">
    <source>
        <dbReference type="EMBL" id="AMK79246.1"/>
    </source>
</evidence>
<proteinExistence type="predicted"/>
<keyword evidence="3" id="KW-1185">Reference proteome</keyword>
<sequence>MNKTDAILNKGQKLYEDDAYILLWTKFFGLSLLALTSYYVYDRQKQRLIKLISREKTYLMSISYYLTHDYGFSPKMVLESISLFKDFSIAVADRGGETWKSFFAETAKDKARTYAVRGIRKDKKAKI</sequence>
<keyword evidence="1" id="KW-1133">Transmembrane helix</keyword>
<organism evidence="2 3">
    <name type="scientific">Methylomonas denitrificans</name>
    <dbReference type="NCBI Taxonomy" id="1538553"/>
    <lineage>
        <taxon>Bacteria</taxon>
        <taxon>Pseudomonadati</taxon>
        <taxon>Pseudomonadota</taxon>
        <taxon>Gammaproteobacteria</taxon>
        <taxon>Methylococcales</taxon>
        <taxon>Methylococcaceae</taxon>
        <taxon>Methylomonas</taxon>
    </lineage>
</organism>
<dbReference type="AlphaFoldDB" id="A0A140E772"/>
<feature type="transmembrane region" description="Helical" evidence="1">
    <location>
        <begin position="20"/>
        <end position="41"/>
    </location>
</feature>